<protein>
    <submittedName>
        <fullName evidence="2">Dolichol kinase</fullName>
    </submittedName>
</protein>
<dbReference type="Proteomes" id="UP000198888">
    <property type="component" value="Unassembled WGS sequence"/>
</dbReference>
<dbReference type="PANTHER" id="PTHR31303">
    <property type="entry name" value="CTP-DEPENDENT DIACYLGLYCEROL KINASE 1"/>
    <property type="match status" value="1"/>
</dbReference>
<organism evidence="2 3">
    <name type="scientific">Halohasta litchfieldiae</name>
    <dbReference type="NCBI Taxonomy" id="1073996"/>
    <lineage>
        <taxon>Archaea</taxon>
        <taxon>Methanobacteriati</taxon>
        <taxon>Methanobacteriota</taxon>
        <taxon>Stenosarchaea group</taxon>
        <taxon>Halobacteria</taxon>
        <taxon>Halobacteriales</taxon>
        <taxon>Haloferacaceae</taxon>
        <taxon>Halohasta</taxon>
    </lineage>
</organism>
<dbReference type="OrthoDB" id="213078at2157"/>
<keyword evidence="2" id="KW-0418">Kinase</keyword>
<gene>
    <name evidence="2" type="ORF">SAMN05444271_10198</name>
</gene>
<dbReference type="AlphaFoldDB" id="A0A1H6R9I2"/>
<feature type="transmembrane region" description="Helical" evidence="1">
    <location>
        <begin position="6"/>
        <end position="25"/>
    </location>
</feature>
<dbReference type="GO" id="GO:0004143">
    <property type="term" value="F:ATP-dependent diacylglycerol kinase activity"/>
    <property type="evidence" value="ECO:0007669"/>
    <property type="project" value="InterPro"/>
</dbReference>
<keyword evidence="1" id="KW-0812">Transmembrane</keyword>
<evidence type="ECO:0000256" key="1">
    <source>
        <dbReference type="SAM" id="Phobius"/>
    </source>
</evidence>
<dbReference type="KEGG" id="hae:halTADL_1867"/>
<feature type="transmembrane region" description="Helical" evidence="1">
    <location>
        <begin position="120"/>
        <end position="139"/>
    </location>
</feature>
<dbReference type="RefSeq" id="WP_089670607.1">
    <property type="nucleotide sequence ID" value="NZ_CP024845.1"/>
</dbReference>
<reference evidence="2 3" key="1">
    <citation type="submission" date="2016-10" db="EMBL/GenBank/DDBJ databases">
        <authorList>
            <person name="de Groot N.N."/>
        </authorList>
    </citation>
    <scope>NUCLEOTIDE SEQUENCE [LARGE SCALE GENOMIC DNA]</scope>
    <source>
        <strain evidence="2 3">DSM 22187</strain>
    </source>
</reference>
<feature type="transmembrane region" description="Helical" evidence="1">
    <location>
        <begin position="145"/>
        <end position="164"/>
    </location>
</feature>
<dbReference type="InterPro" id="IPR037997">
    <property type="entry name" value="Dgk1-like"/>
</dbReference>
<sequence length="205" mass="21656">MSEYSRRAVHISGVGMPLLYLLGLATWTQLRYFMIGATLVTFALEFLRLGVGLNHWLYDELTREYEQDNVAGYLFYMSSMTLVALLFGPAVTIPAILMLTIADPISGALGANGPHEHKRPAVIGATFGVCFLLSAPFTVAWSTPAVGAAAAAGGALLGAIADGVKPIIRGVAVDDNLTLPLAAAVGIAGTFWLLGVDTGFDPVWM</sequence>
<dbReference type="EMBL" id="FNYR01000001">
    <property type="protein sequence ID" value="SEI47842.1"/>
    <property type="molecule type" value="Genomic_DNA"/>
</dbReference>
<evidence type="ECO:0000313" key="2">
    <source>
        <dbReference type="EMBL" id="SEI47842.1"/>
    </source>
</evidence>
<accession>A0A1H6R9I2</accession>
<keyword evidence="2" id="KW-0808">Transferase</keyword>
<keyword evidence="1" id="KW-1133">Transmembrane helix</keyword>
<proteinExistence type="predicted"/>
<feature type="transmembrane region" description="Helical" evidence="1">
    <location>
        <begin position="176"/>
        <end position="195"/>
    </location>
</feature>
<name>A0A1H6R9I2_9EURY</name>
<accession>A0A2H4Q2M5</accession>
<evidence type="ECO:0000313" key="3">
    <source>
        <dbReference type="Proteomes" id="UP000198888"/>
    </source>
</evidence>
<keyword evidence="3" id="KW-1185">Reference proteome</keyword>
<dbReference type="GeneID" id="35002652"/>
<dbReference type="PANTHER" id="PTHR31303:SF1">
    <property type="entry name" value="CTP-DEPENDENT DIACYLGLYCEROL KINASE 1"/>
    <property type="match status" value="1"/>
</dbReference>
<dbReference type="STRING" id="1073996.SAMN05444271_10198"/>
<feature type="transmembrane region" description="Helical" evidence="1">
    <location>
        <begin position="73"/>
        <end position="99"/>
    </location>
</feature>
<keyword evidence="1" id="KW-0472">Membrane</keyword>